<dbReference type="InterPro" id="IPR043926">
    <property type="entry name" value="ABCG_dom"/>
</dbReference>
<dbReference type="Gene3D" id="3.40.50.300">
    <property type="entry name" value="P-loop containing nucleotide triphosphate hydrolases"/>
    <property type="match status" value="1"/>
</dbReference>
<dbReference type="Pfam" id="PF00005">
    <property type="entry name" value="ABC_tran"/>
    <property type="match status" value="1"/>
</dbReference>
<comment type="subcellular location">
    <subcellularLocation>
        <location evidence="1">Membrane</location>
        <topology evidence="1">Multi-pass membrane protein</topology>
    </subcellularLocation>
</comment>
<accession>A0A8S1HJ37</accession>
<dbReference type="InterPro" id="IPR013525">
    <property type="entry name" value="ABC2_TM"/>
</dbReference>
<keyword evidence="5" id="KW-0547">Nucleotide-binding</keyword>
<evidence type="ECO:0000256" key="4">
    <source>
        <dbReference type="ARBA" id="ARBA00022692"/>
    </source>
</evidence>
<dbReference type="InterPro" id="IPR003593">
    <property type="entry name" value="AAA+_ATPase"/>
</dbReference>
<dbReference type="InterPro" id="IPR003439">
    <property type="entry name" value="ABC_transporter-like_ATP-bd"/>
</dbReference>
<dbReference type="PANTHER" id="PTHR48041">
    <property type="entry name" value="ABC TRANSPORTER G FAMILY MEMBER 28"/>
    <property type="match status" value="1"/>
</dbReference>
<dbReference type="FunFam" id="3.40.50.300:FF:002134">
    <property type="entry name" value="ABC transporter ATP-binding protein/permease wht-1"/>
    <property type="match status" value="1"/>
</dbReference>
<keyword evidence="4 9" id="KW-0812">Transmembrane</keyword>
<keyword evidence="3" id="KW-0813">Transport</keyword>
<dbReference type="GO" id="GO:0005886">
    <property type="term" value="C:plasma membrane"/>
    <property type="evidence" value="ECO:0007669"/>
    <property type="project" value="TreeGrafter"/>
</dbReference>
<comment type="caution">
    <text evidence="11">The sequence shown here is derived from an EMBL/GenBank/DDBJ whole genome shotgun (WGS) entry which is preliminary data.</text>
</comment>
<dbReference type="OrthoDB" id="66620at2759"/>
<evidence type="ECO:0000256" key="3">
    <source>
        <dbReference type="ARBA" id="ARBA00022448"/>
    </source>
</evidence>
<evidence type="ECO:0000256" key="9">
    <source>
        <dbReference type="SAM" id="Phobius"/>
    </source>
</evidence>
<feature type="transmembrane region" description="Helical" evidence="9">
    <location>
        <begin position="515"/>
        <end position="534"/>
    </location>
</feature>
<reference evidence="11" key="1">
    <citation type="submission" date="2020-10" db="EMBL/GenBank/DDBJ databases">
        <authorList>
            <person name="Kikuchi T."/>
        </authorList>
    </citation>
    <scope>NUCLEOTIDE SEQUENCE</scope>
    <source>
        <strain evidence="11">NKZ352</strain>
    </source>
</reference>
<dbReference type="GO" id="GO:0140359">
    <property type="term" value="F:ABC-type transporter activity"/>
    <property type="evidence" value="ECO:0007669"/>
    <property type="project" value="InterPro"/>
</dbReference>
<evidence type="ECO:0000313" key="12">
    <source>
        <dbReference type="Proteomes" id="UP000835052"/>
    </source>
</evidence>
<dbReference type="CDD" id="cd03213">
    <property type="entry name" value="ABCG_EPDR"/>
    <property type="match status" value="1"/>
</dbReference>
<evidence type="ECO:0000313" key="11">
    <source>
        <dbReference type="EMBL" id="CAD6195754.1"/>
    </source>
</evidence>
<dbReference type="PROSITE" id="PS50893">
    <property type="entry name" value="ABC_TRANSPORTER_2"/>
    <property type="match status" value="1"/>
</dbReference>
<dbReference type="GO" id="GO:0016887">
    <property type="term" value="F:ATP hydrolysis activity"/>
    <property type="evidence" value="ECO:0007669"/>
    <property type="project" value="InterPro"/>
</dbReference>
<dbReference type="SUPFAM" id="SSF52540">
    <property type="entry name" value="P-loop containing nucleoside triphosphate hydrolases"/>
    <property type="match status" value="1"/>
</dbReference>
<feature type="transmembrane region" description="Helical" evidence="9">
    <location>
        <begin position="345"/>
        <end position="363"/>
    </location>
</feature>
<keyword evidence="6" id="KW-0067">ATP-binding</keyword>
<feature type="transmembrane region" description="Helical" evidence="9">
    <location>
        <begin position="416"/>
        <end position="436"/>
    </location>
</feature>
<evidence type="ECO:0000259" key="10">
    <source>
        <dbReference type="PROSITE" id="PS50893"/>
    </source>
</evidence>
<keyword evidence="8 9" id="KW-0472">Membrane</keyword>
<dbReference type="Proteomes" id="UP000835052">
    <property type="component" value="Unassembled WGS sequence"/>
</dbReference>
<dbReference type="AlphaFoldDB" id="A0A8S1HJ37"/>
<comment type="similarity">
    <text evidence="2">Belongs to the ABC transporter superfamily. ABCG family. Eye pigment precursor importer (TC 3.A.1.204) subfamily.</text>
</comment>
<dbReference type="Pfam" id="PF19055">
    <property type="entry name" value="ABC2_membrane_7"/>
    <property type="match status" value="1"/>
</dbReference>
<evidence type="ECO:0000256" key="2">
    <source>
        <dbReference type="ARBA" id="ARBA00005814"/>
    </source>
</evidence>
<proteinExistence type="inferred from homology"/>
<evidence type="ECO:0000256" key="8">
    <source>
        <dbReference type="ARBA" id="ARBA00023136"/>
    </source>
</evidence>
<feature type="transmembrane region" description="Helical" evidence="9">
    <location>
        <begin position="457"/>
        <end position="475"/>
    </location>
</feature>
<dbReference type="InterPro" id="IPR027417">
    <property type="entry name" value="P-loop_NTPase"/>
</dbReference>
<feature type="transmembrane region" description="Helical" evidence="9">
    <location>
        <begin position="481"/>
        <end position="503"/>
    </location>
</feature>
<dbReference type="EMBL" id="CAJGYM010000060">
    <property type="protein sequence ID" value="CAD6195754.1"/>
    <property type="molecule type" value="Genomic_DNA"/>
</dbReference>
<dbReference type="SMART" id="SM00382">
    <property type="entry name" value="AAA"/>
    <property type="match status" value="1"/>
</dbReference>
<evidence type="ECO:0000256" key="7">
    <source>
        <dbReference type="ARBA" id="ARBA00022989"/>
    </source>
</evidence>
<dbReference type="GO" id="GO:0005524">
    <property type="term" value="F:ATP binding"/>
    <property type="evidence" value="ECO:0007669"/>
    <property type="project" value="UniProtKB-KW"/>
</dbReference>
<dbReference type="InterPro" id="IPR050352">
    <property type="entry name" value="ABCG_transporters"/>
</dbReference>
<gene>
    <name evidence="11" type="ORF">CAUJ_LOCUS11673</name>
</gene>
<feature type="domain" description="ABC transporter" evidence="10">
    <location>
        <begin position="32"/>
        <end position="278"/>
    </location>
</feature>
<keyword evidence="12" id="KW-1185">Reference proteome</keyword>
<evidence type="ECO:0000256" key="1">
    <source>
        <dbReference type="ARBA" id="ARBA00004141"/>
    </source>
</evidence>
<keyword evidence="7 9" id="KW-1133">Transmembrane helix</keyword>
<sequence length="630" mass="70625">MTTAPISNSKVSIDIENVPLLNNEQKRVPKKVTWSGIVATVPQKKGERKTVLREVSGVAYPREVLAMMGGSGAGKTTLMNILAHLPTKGVEFQGNVFVNGAEVDQREMRQISAYVQQHDMFCGTLTVREQLVYSAMMRMPSEVPRATKIETVANLITEMNLTDCQDTLIGIPGRLKGISIGEKKRLAFACELLTDPDVIFCDEPTSGLDAFMASQVVQALLNQAAKGKAIITVLHQPSSIVFKMFHKVCFMANGKTAYHGPVDQLCPFLNSLGPELRVPENYNPADFVIAKLSMLPETQEKDRKRIEERQSDPCRDSEVGRKTFSAANKFGSSSRSQKLEEKVKLGYASTFLMQFWILLLRSFKTTIRDPMLLKVRFIQIVITAFVIGLVNFRTQISGPTIQNLEGVMYNCARDMTFLFYFPSVNVITSELPVFLRETKARIYSVHAYYLAKNLAEIPQYTALPMIYATLVYWMTGFESDAFKFLIFVLVCIQLTWIAVSLAYVGACIFFDEGLVVTYMPMFVLPMLVFGGFYINAKSIPSYFQAISNLSWFKHGFEALEVNQWGDYENINCGGSGSKLLYCPAKTGDEVLDRRSIDTTVWLNIGIMAFSFVAYRAIGLVALLIRVRFTK</sequence>
<protein>
    <recommendedName>
        <fullName evidence="10">ABC transporter domain-containing protein</fullName>
    </recommendedName>
</protein>
<evidence type="ECO:0000256" key="5">
    <source>
        <dbReference type="ARBA" id="ARBA00022741"/>
    </source>
</evidence>
<dbReference type="PANTHER" id="PTHR48041:SF104">
    <property type="entry name" value="ABC TRANSPORTER DOMAIN-CONTAINING PROTEIN"/>
    <property type="match status" value="1"/>
</dbReference>
<feature type="transmembrane region" description="Helical" evidence="9">
    <location>
        <begin position="600"/>
        <end position="624"/>
    </location>
</feature>
<dbReference type="Pfam" id="PF01061">
    <property type="entry name" value="ABC2_membrane"/>
    <property type="match status" value="1"/>
</dbReference>
<feature type="transmembrane region" description="Helical" evidence="9">
    <location>
        <begin position="375"/>
        <end position="396"/>
    </location>
</feature>
<evidence type="ECO:0000256" key="6">
    <source>
        <dbReference type="ARBA" id="ARBA00022840"/>
    </source>
</evidence>
<name>A0A8S1HJ37_9PELO</name>
<organism evidence="11 12">
    <name type="scientific">Caenorhabditis auriculariae</name>
    <dbReference type="NCBI Taxonomy" id="2777116"/>
    <lineage>
        <taxon>Eukaryota</taxon>
        <taxon>Metazoa</taxon>
        <taxon>Ecdysozoa</taxon>
        <taxon>Nematoda</taxon>
        <taxon>Chromadorea</taxon>
        <taxon>Rhabditida</taxon>
        <taxon>Rhabditina</taxon>
        <taxon>Rhabditomorpha</taxon>
        <taxon>Rhabditoidea</taxon>
        <taxon>Rhabditidae</taxon>
        <taxon>Peloderinae</taxon>
        <taxon>Caenorhabditis</taxon>
    </lineage>
</organism>